<comment type="caution">
    <text evidence="7">The sequence shown here is derived from an EMBL/GenBank/DDBJ whole genome shotgun (WGS) entry which is preliminary data.</text>
</comment>
<dbReference type="InterPro" id="IPR027619">
    <property type="entry name" value="C-S_lyase_PatB-like"/>
</dbReference>
<dbReference type="NCBIfam" id="TIGR04350">
    <property type="entry name" value="C_S_lyase_PatB"/>
    <property type="match status" value="1"/>
</dbReference>
<dbReference type="GO" id="GO:0030170">
    <property type="term" value="F:pyridoxal phosphate binding"/>
    <property type="evidence" value="ECO:0007669"/>
    <property type="project" value="InterPro"/>
</dbReference>
<dbReference type="GO" id="GO:0008483">
    <property type="term" value="F:transaminase activity"/>
    <property type="evidence" value="ECO:0007669"/>
    <property type="project" value="UniProtKB-KW"/>
</dbReference>
<evidence type="ECO:0000259" key="6">
    <source>
        <dbReference type="Pfam" id="PF00155"/>
    </source>
</evidence>
<dbReference type="SUPFAM" id="SSF53383">
    <property type="entry name" value="PLP-dependent transferases"/>
    <property type="match status" value="1"/>
</dbReference>
<dbReference type="Gene3D" id="3.40.640.10">
    <property type="entry name" value="Type I PLP-dependent aspartate aminotransferase-like (Major domain)"/>
    <property type="match status" value="1"/>
</dbReference>
<sequence>MSRFDEEIDRVGTHCMKWDMMEARYGVPASDGLAMWVADMDFRPPDCVTAALQGMVDHGIFGYFGDDRAYLEAIRWWHETRHGWALDPSWVFSTHGLVNGVGMCLDTYTQPGDGVVLFTPVYHAFARVIEAAGRRVVECPLTLNDGRYEMDFDAYDALMTGEERMVILCSPHNPGGRVWSRAELKGVAEFARRHDLILISDEIHQDLVMPGHTHVPMALVDDRVSERLVMMSATTKSFNLAGIHTGNVIIPDKDLRARFARRMQAMGMGPNAFAMHMATAAYSPEGAAWIDALCAYLDGNRKVFDEAVNAIPGLRSMPLEATYLSWVDFEGTGMALPEALERVEKQARIAVNRGPTFGTGGDHFLRFNLATPRARVVEAGERLQKVFADLQ</sequence>
<evidence type="ECO:0000256" key="1">
    <source>
        <dbReference type="ARBA" id="ARBA00001933"/>
    </source>
</evidence>
<evidence type="ECO:0000256" key="2">
    <source>
        <dbReference type="ARBA" id="ARBA00012224"/>
    </source>
</evidence>
<evidence type="ECO:0000313" key="8">
    <source>
        <dbReference type="Proteomes" id="UP000054396"/>
    </source>
</evidence>
<dbReference type="CDD" id="cd00609">
    <property type="entry name" value="AAT_like"/>
    <property type="match status" value="1"/>
</dbReference>
<keyword evidence="7" id="KW-0808">Transferase</keyword>
<evidence type="ECO:0000313" key="7">
    <source>
        <dbReference type="EMBL" id="KUF11039.1"/>
    </source>
</evidence>
<dbReference type="EMBL" id="LPXO01000004">
    <property type="protein sequence ID" value="KUF11039.1"/>
    <property type="molecule type" value="Genomic_DNA"/>
</dbReference>
<dbReference type="Proteomes" id="UP000054396">
    <property type="component" value="Unassembled WGS sequence"/>
</dbReference>
<dbReference type="AlphaFoldDB" id="A0A0W7WKH7"/>
<dbReference type="PANTHER" id="PTHR43525:SF1">
    <property type="entry name" value="PROTEIN MALY"/>
    <property type="match status" value="1"/>
</dbReference>
<dbReference type="InterPro" id="IPR015422">
    <property type="entry name" value="PyrdxlP-dep_Trfase_small"/>
</dbReference>
<dbReference type="EC" id="4.4.1.13" evidence="2"/>
<dbReference type="Gene3D" id="3.90.1150.10">
    <property type="entry name" value="Aspartate Aminotransferase, domain 1"/>
    <property type="match status" value="1"/>
</dbReference>
<dbReference type="GO" id="GO:0047804">
    <property type="term" value="F:cysteine-S-conjugate beta-lyase activity"/>
    <property type="evidence" value="ECO:0007669"/>
    <property type="project" value="UniProtKB-EC"/>
</dbReference>
<keyword evidence="8" id="KW-1185">Reference proteome</keyword>
<dbReference type="InterPro" id="IPR015421">
    <property type="entry name" value="PyrdxlP-dep_Trfase_major"/>
</dbReference>
<dbReference type="RefSeq" id="WP_058861703.1">
    <property type="nucleotide sequence ID" value="NZ_LPXO01000004.1"/>
</dbReference>
<keyword evidence="4" id="KW-0456">Lyase</keyword>
<dbReference type="STRING" id="1685382.AVJ23_08250"/>
<dbReference type="OrthoDB" id="3224382at2"/>
<accession>A0A0W7WKH7</accession>
<keyword evidence="7" id="KW-0032">Aminotransferase</keyword>
<dbReference type="Pfam" id="PF00155">
    <property type="entry name" value="Aminotran_1_2"/>
    <property type="match status" value="1"/>
</dbReference>
<dbReference type="InterPro" id="IPR004839">
    <property type="entry name" value="Aminotransferase_I/II_large"/>
</dbReference>
<reference evidence="7 8" key="1">
    <citation type="submission" date="2015-12" db="EMBL/GenBank/DDBJ databases">
        <authorList>
            <person name="Shamseldin A."/>
            <person name="Moawad H."/>
            <person name="Abd El-Rahim W.M."/>
            <person name="Sadowsky M.J."/>
        </authorList>
    </citation>
    <scope>NUCLEOTIDE SEQUENCE [LARGE SCALE GENOMIC DNA]</scope>
    <source>
        <strain evidence="7 8">SJ5A-1</strain>
    </source>
</reference>
<comment type="similarity">
    <text evidence="5">Belongs to the class-II pyridoxal-phosphate-dependent aminotransferase family. MalY/PatB cystathionine beta-lyase subfamily.</text>
</comment>
<name>A0A0W7WKH7_9RHOB</name>
<evidence type="ECO:0000256" key="5">
    <source>
        <dbReference type="ARBA" id="ARBA00037974"/>
    </source>
</evidence>
<dbReference type="PANTHER" id="PTHR43525">
    <property type="entry name" value="PROTEIN MALY"/>
    <property type="match status" value="1"/>
</dbReference>
<dbReference type="InterPro" id="IPR051798">
    <property type="entry name" value="Class-II_PLP-Dep_Aminotrans"/>
</dbReference>
<evidence type="ECO:0000256" key="3">
    <source>
        <dbReference type="ARBA" id="ARBA00022898"/>
    </source>
</evidence>
<comment type="cofactor">
    <cofactor evidence="1">
        <name>pyridoxal 5'-phosphate</name>
        <dbReference type="ChEBI" id="CHEBI:597326"/>
    </cofactor>
</comment>
<gene>
    <name evidence="7" type="ORF">AVJ23_08250</name>
</gene>
<evidence type="ECO:0000256" key="4">
    <source>
        <dbReference type="ARBA" id="ARBA00023239"/>
    </source>
</evidence>
<protein>
    <recommendedName>
        <fullName evidence="2">cysteine-S-conjugate beta-lyase</fullName>
        <ecNumber evidence="2">4.4.1.13</ecNumber>
    </recommendedName>
</protein>
<proteinExistence type="inferred from homology"/>
<organism evidence="7 8">
    <name type="scientific">Pseudoponticoccus marisrubri</name>
    <dbReference type="NCBI Taxonomy" id="1685382"/>
    <lineage>
        <taxon>Bacteria</taxon>
        <taxon>Pseudomonadati</taxon>
        <taxon>Pseudomonadota</taxon>
        <taxon>Alphaproteobacteria</taxon>
        <taxon>Rhodobacterales</taxon>
        <taxon>Roseobacteraceae</taxon>
        <taxon>Pseudoponticoccus</taxon>
    </lineage>
</organism>
<dbReference type="InterPro" id="IPR015424">
    <property type="entry name" value="PyrdxlP-dep_Trfase"/>
</dbReference>
<feature type="domain" description="Aminotransferase class I/classII large" evidence="6">
    <location>
        <begin position="67"/>
        <end position="379"/>
    </location>
</feature>
<keyword evidence="3" id="KW-0663">Pyridoxal phosphate</keyword>